<comment type="caution">
    <text evidence="3">The sequence shown here is derived from an EMBL/GenBank/DDBJ whole genome shotgun (WGS) entry which is preliminary data.</text>
</comment>
<evidence type="ECO:0000256" key="1">
    <source>
        <dbReference type="SAM" id="MobiDB-lite"/>
    </source>
</evidence>
<keyword evidence="4" id="KW-1185">Reference proteome</keyword>
<dbReference type="SUPFAM" id="SSF55729">
    <property type="entry name" value="Acyl-CoA N-acyltransferases (Nat)"/>
    <property type="match status" value="1"/>
</dbReference>
<sequence length="204" mass="22492">MSPDPHDDPVPDHPARADHPYFALARGLVPGLDFRPVGEADWPFVRRVFDTFRGAELTGIPQPVLGQILDMQWRVQRTGWETVFPGAWIDLLLLHGEPVGYQVLDVLSRASRIQGVEIALLPDRRGGGVAVGVLRALRRTADLLGRPVHIHHHQDNPVRRITARLGWRECGRHGPMVELRYPPAGDDGAAPDPAAAPTGTERHG</sequence>
<dbReference type="Proteomes" id="UP001596456">
    <property type="component" value="Unassembled WGS sequence"/>
</dbReference>
<evidence type="ECO:0000259" key="2">
    <source>
        <dbReference type="PROSITE" id="PS51186"/>
    </source>
</evidence>
<reference evidence="4" key="1">
    <citation type="journal article" date="2019" name="Int. J. Syst. Evol. Microbiol.">
        <title>The Global Catalogue of Microorganisms (GCM) 10K type strain sequencing project: providing services to taxonomists for standard genome sequencing and annotation.</title>
        <authorList>
            <consortium name="The Broad Institute Genomics Platform"/>
            <consortium name="The Broad Institute Genome Sequencing Center for Infectious Disease"/>
            <person name="Wu L."/>
            <person name="Ma J."/>
        </authorList>
    </citation>
    <scope>NUCLEOTIDE SEQUENCE [LARGE SCALE GENOMIC DNA]</scope>
    <source>
        <strain evidence="4">CGMCC 1.16275</strain>
    </source>
</reference>
<gene>
    <name evidence="3" type="ORF">ACFQPS_16155</name>
</gene>
<protein>
    <recommendedName>
        <fullName evidence="2">N-acetyltransferase domain-containing protein</fullName>
    </recommendedName>
</protein>
<feature type="compositionally biased region" description="Low complexity" evidence="1">
    <location>
        <begin position="182"/>
        <end position="204"/>
    </location>
</feature>
<dbReference type="InterPro" id="IPR016181">
    <property type="entry name" value="Acyl_CoA_acyltransferase"/>
</dbReference>
<dbReference type="RefSeq" id="WP_377360249.1">
    <property type="nucleotide sequence ID" value="NZ_JBHTCM010000018.1"/>
</dbReference>
<evidence type="ECO:0000313" key="3">
    <source>
        <dbReference type="EMBL" id="MFC7334702.1"/>
    </source>
</evidence>
<feature type="domain" description="N-acetyltransferase" evidence="2">
    <location>
        <begin position="32"/>
        <end position="184"/>
    </location>
</feature>
<evidence type="ECO:0000313" key="4">
    <source>
        <dbReference type="Proteomes" id="UP001596456"/>
    </source>
</evidence>
<dbReference type="PROSITE" id="PS51186">
    <property type="entry name" value="GNAT"/>
    <property type="match status" value="1"/>
</dbReference>
<proteinExistence type="predicted"/>
<accession>A0ABW2KXB8</accession>
<organism evidence="3 4">
    <name type="scientific">Rhodocista pekingensis</name>
    <dbReference type="NCBI Taxonomy" id="201185"/>
    <lineage>
        <taxon>Bacteria</taxon>
        <taxon>Pseudomonadati</taxon>
        <taxon>Pseudomonadota</taxon>
        <taxon>Alphaproteobacteria</taxon>
        <taxon>Rhodospirillales</taxon>
        <taxon>Azospirillaceae</taxon>
        <taxon>Rhodocista</taxon>
    </lineage>
</organism>
<dbReference type="Gene3D" id="3.40.630.30">
    <property type="match status" value="1"/>
</dbReference>
<feature type="region of interest" description="Disordered" evidence="1">
    <location>
        <begin position="181"/>
        <end position="204"/>
    </location>
</feature>
<dbReference type="EMBL" id="JBHTCM010000018">
    <property type="protein sequence ID" value="MFC7334702.1"/>
    <property type="molecule type" value="Genomic_DNA"/>
</dbReference>
<dbReference type="InterPro" id="IPR000182">
    <property type="entry name" value="GNAT_dom"/>
</dbReference>
<name>A0ABW2KXB8_9PROT</name>